<evidence type="ECO:0000313" key="4">
    <source>
        <dbReference type="EMBL" id="CAE2238230.1"/>
    </source>
</evidence>
<dbReference type="SUPFAM" id="SSF141678">
    <property type="entry name" value="MAL13P1.257-like"/>
    <property type="match status" value="1"/>
</dbReference>
<evidence type="ECO:0000256" key="3">
    <source>
        <dbReference type="ARBA" id="ARBA00022833"/>
    </source>
</evidence>
<reference evidence="4" key="1">
    <citation type="submission" date="2021-01" db="EMBL/GenBank/DDBJ databases">
        <authorList>
            <person name="Corre E."/>
            <person name="Pelletier E."/>
            <person name="Niang G."/>
            <person name="Scheremetjew M."/>
            <person name="Finn R."/>
            <person name="Kale V."/>
            <person name="Holt S."/>
            <person name="Cochrane G."/>
            <person name="Meng A."/>
            <person name="Brown T."/>
            <person name="Cohen L."/>
        </authorList>
    </citation>
    <scope>NUCLEOTIDE SEQUENCE</scope>
    <source>
        <strain evidence="4">DIVA3 518/3/11/1/6</strain>
    </source>
</reference>
<dbReference type="AlphaFoldDB" id="A0A7S4IS84"/>
<sequence length="129" mass="14364">MTVKCSSCGEENDKMIYVDPNEEIEVVRSTVNMSVKCKICGRTNTMDVVKDSIKSYDTPNDWQSIASFDCRGVEPLEFEMRAGFSAITEGGSSFEIELIDGEFCEFDEASGESITLFSPEGRFVLAKKK</sequence>
<accession>A0A7S4IS84</accession>
<comment type="similarity">
    <text evidence="1">Belongs to the UPF0587 family.</text>
</comment>
<gene>
    <name evidence="4" type="ORF">VSP0166_LOCUS16403</name>
</gene>
<keyword evidence="2" id="KW-0479">Metal-binding</keyword>
<dbReference type="Pfam" id="PF05907">
    <property type="entry name" value="CXXC_Zn-b_euk"/>
    <property type="match status" value="1"/>
</dbReference>
<proteinExistence type="inferred from homology"/>
<dbReference type="InterPro" id="IPR008584">
    <property type="entry name" value="CXXC_Zn-binding_euk"/>
</dbReference>
<evidence type="ECO:0000256" key="1">
    <source>
        <dbReference type="ARBA" id="ARBA00007818"/>
    </source>
</evidence>
<dbReference type="PANTHER" id="PTHR12857:SF0">
    <property type="entry name" value="CXXC MOTIF CONTAINING ZINC BINDING PROTEIN"/>
    <property type="match status" value="1"/>
</dbReference>
<protein>
    <submittedName>
        <fullName evidence="4">Uncharacterized protein</fullName>
    </submittedName>
</protein>
<keyword evidence="3" id="KW-0862">Zinc</keyword>
<evidence type="ECO:0000256" key="2">
    <source>
        <dbReference type="ARBA" id="ARBA00022723"/>
    </source>
</evidence>
<dbReference type="EMBL" id="HBKP01023523">
    <property type="protein sequence ID" value="CAE2238230.1"/>
    <property type="molecule type" value="Transcribed_RNA"/>
</dbReference>
<organism evidence="4">
    <name type="scientific">Vannella robusta</name>
    <dbReference type="NCBI Taxonomy" id="1487602"/>
    <lineage>
        <taxon>Eukaryota</taxon>
        <taxon>Amoebozoa</taxon>
        <taxon>Discosea</taxon>
        <taxon>Flabellinia</taxon>
        <taxon>Vannellidae</taxon>
        <taxon>Vannella</taxon>
    </lineage>
</organism>
<dbReference type="GO" id="GO:0008270">
    <property type="term" value="F:zinc ion binding"/>
    <property type="evidence" value="ECO:0007669"/>
    <property type="project" value="TreeGrafter"/>
</dbReference>
<name>A0A7S4IS84_9EUKA</name>
<dbReference type="PANTHER" id="PTHR12857">
    <property type="entry name" value="CXXC MOTIF CONTAINING ZINC BINDING PROTEIN"/>
    <property type="match status" value="1"/>
</dbReference>